<keyword evidence="1" id="KW-0694">RNA-binding</keyword>
<dbReference type="EMBL" id="AVOT02000370">
    <property type="protein sequence ID" value="MBW0462529.1"/>
    <property type="molecule type" value="Genomic_DNA"/>
</dbReference>
<comment type="caution">
    <text evidence="3">The sequence shown here is derived from an EMBL/GenBank/DDBJ whole genome shotgun (WGS) entry which is preliminary data.</text>
</comment>
<protein>
    <recommendedName>
        <fullName evidence="2">Integrase catalytic domain-containing protein</fullName>
    </recommendedName>
</protein>
<gene>
    <name evidence="3" type="ORF">O181_002244</name>
</gene>
<dbReference type="PANTHER" id="PTHR37984">
    <property type="entry name" value="PROTEIN CBG26694"/>
    <property type="match status" value="1"/>
</dbReference>
<evidence type="ECO:0000259" key="2">
    <source>
        <dbReference type="PROSITE" id="PS50994"/>
    </source>
</evidence>
<dbReference type="PROSITE" id="PS50994">
    <property type="entry name" value="INTEGRASE"/>
    <property type="match status" value="1"/>
</dbReference>
<dbReference type="SUPFAM" id="SSF53098">
    <property type="entry name" value="Ribonuclease H-like"/>
    <property type="match status" value="1"/>
</dbReference>
<feature type="domain" description="Integrase catalytic" evidence="2">
    <location>
        <begin position="36"/>
        <end position="190"/>
    </location>
</feature>
<dbReference type="InterPro" id="IPR001584">
    <property type="entry name" value="Integrase_cat-core"/>
</dbReference>
<dbReference type="GO" id="GO:0003723">
    <property type="term" value="F:RNA binding"/>
    <property type="evidence" value="ECO:0007669"/>
    <property type="project" value="UniProtKB-KW"/>
</dbReference>
<evidence type="ECO:0000256" key="1">
    <source>
        <dbReference type="ARBA" id="ARBA00022884"/>
    </source>
</evidence>
<dbReference type="GO" id="GO:0005634">
    <property type="term" value="C:nucleus"/>
    <property type="evidence" value="ECO:0007669"/>
    <property type="project" value="UniProtKB-ARBA"/>
</dbReference>
<proteinExistence type="predicted"/>
<accession>A0A9Q3BC20</accession>
<dbReference type="PANTHER" id="PTHR37984:SF5">
    <property type="entry name" value="PROTEIN NYNRIN-LIKE"/>
    <property type="match status" value="1"/>
</dbReference>
<dbReference type="OrthoDB" id="2273864at2759"/>
<dbReference type="Gene3D" id="3.30.420.10">
    <property type="entry name" value="Ribonuclease H-like superfamily/Ribonuclease H"/>
    <property type="match status" value="1"/>
</dbReference>
<name>A0A9Q3BC20_9BASI</name>
<evidence type="ECO:0000313" key="3">
    <source>
        <dbReference type="EMBL" id="MBW0462529.1"/>
    </source>
</evidence>
<dbReference type="Proteomes" id="UP000765509">
    <property type="component" value="Unassembled WGS sequence"/>
</dbReference>
<reference evidence="3" key="1">
    <citation type="submission" date="2021-03" db="EMBL/GenBank/DDBJ databases">
        <title>Draft genome sequence of rust myrtle Austropuccinia psidii MF-1, a brazilian biotype.</title>
        <authorList>
            <person name="Quecine M.C."/>
            <person name="Pachon D.M.R."/>
            <person name="Bonatelli M.L."/>
            <person name="Correr F.H."/>
            <person name="Franceschini L.M."/>
            <person name="Leite T.F."/>
            <person name="Margarido G.R.A."/>
            <person name="Almeida C.A."/>
            <person name="Ferrarezi J.A."/>
            <person name="Labate C.A."/>
        </authorList>
    </citation>
    <scope>NUCLEOTIDE SEQUENCE</scope>
    <source>
        <strain evidence="3">MF-1</strain>
    </source>
</reference>
<dbReference type="InterPro" id="IPR036397">
    <property type="entry name" value="RNaseH_sf"/>
</dbReference>
<evidence type="ECO:0000313" key="4">
    <source>
        <dbReference type="Proteomes" id="UP000765509"/>
    </source>
</evidence>
<dbReference type="InterPro" id="IPR012337">
    <property type="entry name" value="RNaseH-like_sf"/>
</dbReference>
<dbReference type="AlphaFoldDB" id="A0A9Q3BC20"/>
<keyword evidence="4" id="KW-1185">Reference proteome</keyword>
<sequence length="190" mass="21919">MLIWQITIQEYRGNKTIVHKAENIHKNANGLSRWELPNTPENAAYVSESEEPQTLLEGINFTDVGIKYLRGYSKTPIFVPFHIDDTAMDTALLVWNRLICHTGLFKNIISNRDTKFTDALWTNLYMLLGTKLAFTTAYYPQNDGLAERIIQIFEDMIRRFCAYGLQLRDSDGFTHYLCTLIPALEVAYKT</sequence>
<dbReference type="GO" id="GO:0015074">
    <property type="term" value="P:DNA integration"/>
    <property type="evidence" value="ECO:0007669"/>
    <property type="project" value="InterPro"/>
</dbReference>
<organism evidence="3 4">
    <name type="scientific">Austropuccinia psidii MF-1</name>
    <dbReference type="NCBI Taxonomy" id="1389203"/>
    <lineage>
        <taxon>Eukaryota</taxon>
        <taxon>Fungi</taxon>
        <taxon>Dikarya</taxon>
        <taxon>Basidiomycota</taxon>
        <taxon>Pucciniomycotina</taxon>
        <taxon>Pucciniomycetes</taxon>
        <taxon>Pucciniales</taxon>
        <taxon>Sphaerophragmiaceae</taxon>
        <taxon>Austropuccinia</taxon>
    </lineage>
</organism>
<dbReference type="InterPro" id="IPR050951">
    <property type="entry name" value="Retrovirus_Pol_polyprotein"/>
</dbReference>